<proteinExistence type="predicted"/>
<sequence>MTQTNWIELKSAGGGFPILLEQFGAYRCFDHHESPPRIVVAIGGESKRRFFASATGQLPRCRAPTIRIQQWTPTTVLVDCELHDLTSLESVKASSQEGSCTQHPLQAFVPRACSQKRLTELSHDIYWQILTPLASIIIIFLEDIGGLSSVIEVIASWMRRSAANPTPSAPRILVLYDCNKELQVQKFTARLRARVVAFVHDLDSESGDMDEGVIFQSTHTFESLRLVSTVAATTDFLQLNIEEAFSFREGNGYAFDGEHVKYLLQAAIRHYCAGNRQQINLISASRLPNPVSDEFEMHLNYFMESCSGVDVDQAKLIASALHVDAHPPGMHRELLIISNHFLREG</sequence>
<accession>A0AAJ0CVN3</accession>
<evidence type="ECO:0000313" key="1">
    <source>
        <dbReference type="EMBL" id="KAK2609307.1"/>
    </source>
</evidence>
<dbReference type="AlphaFoldDB" id="A0AAJ0CVN3"/>
<dbReference type="EMBL" id="JASWJB010000024">
    <property type="protein sequence ID" value="KAK2609307.1"/>
    <property type="molecule type" value="Genomic_DNA"/>
</dbReference>
<comment type="caution">
    <text evidence="1">The sequence shown here is derived from an EMBL/GenBank/DDBJ whole genome shotgun (WGS) entry which is preliminary data.</text>
</comment>
<gene>
    <name evidence="1" type="ORF">QQS21_002088</name>
</gene>
<dbReference type="Proteomes" id="UP001251528">
    <property type="component" value="Unassembled WGS sequence"/>
</dbReference>
<reference evidence="1" key="1">
    <citation type="submission" date="2023-06" db="EMBL/GenBank/DDBJ databases">
        <title>Conoideocrella luteorostrata (Hypocreales: Clavicipitaceae), a potential biocontrol fungus for elongate hemlock scale in United States Christmas tree production areas.</title>
        <authorList>
            <person name="Barrett H."/>
            <person name="Lovett B."/>
            <person name="Macias A.M."/>
            <person name="Stajich J.E."/>
            <person name="Kasson M.T."/>
        </authorList>
    </citation>
    <scope>NUCLEOTIDE SEQUENCE</scope>
    <source>
        <strain evidence="1">ARSEF 14590</strain>
    </source>
</reference>
<keyword evidence="2" id="KW-1185">Reference proteome</keyword>
<name>A0AAJ0CVN3_9HYPO</name>
<protein>
    <submittedName>
        <fullName evidence="1">Uncharacterized protein</fullName>
    </submittedName>
</protein>
<evidence type="ECO:0000313" key="2">
    <source>
        <dbReference type="Proteomes" id="UP001251528"/>
    </source>
</evidence>
<organism evidence="1 2">
    <name type="scientific">Conoideocrella luteorostrata</name>
    <dbReference type="NCBI Taxonomy" id="1105319"/>
    <lineage>
        <taxon>Eukaryota</taxon>
        <taxon>Fungi</taxon>
        <taxon>Dikarya</taxon>
        <taxon>Ascomycota</taxon>
        <taxon>Pezizomycotina</taxon>
        <taxon>Sordariomycetes</taxon>
        <taxon>Hypocreomycetidae</taxon>
        <taxon>Hypocreales</taxon>
        <taxon>Clavicipitaceae</taxon>
        <taxon>Conoideocrella</taxon>
    </lineage>
</organism>